<organism evidence="2 3">
    <name type="scientific">Antiquaquibacter oligotrophicus</name>
    <dbReference type="NCBI Taxonomy" id="2880260"/>
    <lineage>
        <taxon>Bacteria</taxon>
        <taxon>Bacillati</taxon>
        <taxon>Actinomycetota</taxon>
        <taxon>Actinomycetes</taxon>
        <taxon>Micrococcales</taxon>
        <taxon>Microbacteriaceae</taxon>
        <taxon>Antiquaquibacter</taxon>
    </lineage>
</organism>
<gene>
    <name evidence="2" type="ORF">M2152_001301</name>
</gene>
<evidence type="ECO:0000313" key="3">
    <source>
        <dbReference type="Proteomes" id="UP001160142"/>
    </source>
</evidence>
<keyword evidence="3" id="KW-1185">Reference proteome</keyword>
<feature type="transmembrane region" description="Helical" evidence="1">
    <location>
        <begin position="46"/>
        <end position="67"/>
    </location>
</feature>
<evidence type="ECO:0000256" key="1">
    <source>
        <dbReference type="SAM" id="Phobius"/>
    </source>
</evidence>
<dbReference type="RefSeq" id="WP_322133440.1">
    <property type="nucleotide sequence ID" value="NZ_CP085036.1"/>
</dbReference>
<proteinExistence type="predicted"/>
<feature type="transmembrane region" description="Helical" evidence="1">
    <location>
        <begin position="73"/>
        <end position="93"/>
    </location>
</feature>
<keyword evidence="1" id="KW-0812">Transmembrane</keyword>
<dbReference type="EMBL" id="JARXVQ010000001">
    <property type="protein sequence ID" value="MDH6181119.1"/>
    <property type="molecule type" value="Genomic_DNA"/>
</dbReference>
<sequence length="154" mass="16509">MAIDQHPNVFSFEGRRWVSEAPAADARASLVAQREWDAKYLRSQHWALALALGAAGGSALTLGLGSWSGLPPVFYLVLLPLGFGFGAVLGAAANKRLLGSRLTEEPPTPRPEVPKIVRIPASVARRVDDTTPVSDLIVWSEKGIVPQNDRGTSD</sequence>
<evidence type="ECO:0000313" key="2">
    <source>
        <dbReference type="EMBL" id="MDH6181119.1"/>
    </source>
</evidence>
<reference evidence="2 3" key="1">
    <citation type="submission" date="2023-04" db="EMBL/GenBank/DDBJ databases">
        <title>Genome Encyclopedia of Bacteria and Archaea VI: Functional Genomics of Type Strains.</title>
        <authorList>
            <person name="Whitman W."/>
        </authorList>
    </citation>
    <scope>NUCLEOTIDE SEQUENCE [LARGE SCALE GENOMIC DNA]</scope>
    <source>
        <strain evidence="2 3">SG_E_30_P1</strain>
    </source>
</reference>
<accession>A0ABT6KPL4</accession>
<protein>
    <submittedName>
        <fullName evidence="2">Uncharacterized protein</fullName>
    </submittedName>
</protein>
<name>A0ABT6KPL4_9MICO</name>
<comment type="caution">
    <text evidence="2">The sequence shown here is derived from an EMBL/GenBank/DDBJ whole genome shotgun (WGS) entry which is preliminary data.</text>
</comment>
<dbReference type="Proteomes" id="UP001160142">
    <property type="component" value="Unassembled WGS sequence"/>
</dbReference>
<keyword evidence="1" id="KW-0472">Membrane</keyword>
<keyword evidence="1" id="KW-1133">Transmembrane helix</keyword>